<reference evidence="2" key="1">
    <citation type="submission" date="2019-02" db="EMBL/GenBank/DDBJ databases">
        <title>Draft genome sequence of Dolichospermum planctonicum NIES-80.</title>
        <authorList>
            <person name="Yamaguchi H."/>
            <person name="Suzuki S."/>
            <person name="Kawachi M."/>
        </authorList>
    </citation>
    <scope>NUCLEOTIDE SEQUENCE [LARGE SCALE GENOMIC DNA]</scope>
    <source>
        <strain evidence="2">NIES-80</strain>
    </source>
</reference>
<name>A0A480ADS3_9CYAN</name>
<dbReference type="Proteomes" id="UP000299367">
    <property type="component" value="Unassembled WGS sequence"/>
</dbReference>
<protein>
    <submittedName>
        <fullName evidence="1">Uncharacterized protein</fullName>
    </submittedName>
</protein>
<proteinExistence type="predicted"/>
<evidence type="ECO:0000313" key="1">
    <source>
        <dbReference type="EMBL" id="GCL43087.1"/>
    </source>
</evidence>
<comment type="caution">
    <text evidence="1">The sequence shown here is derived from an EMBL/GenBank/DDBJ whole genome shotgun (WGS) entry which is preliminary data.</text>
</comment>
<organism evidence="1 2">
    <name type="scientific">Dolichospermum planctonicum</name>
    <dbReference type="NCBI Taxonomy" id="136072"/>
    <lineage>
        <taxon>Bacteria</taxon>
        <taxon>Bacillati</taxon>
        <taxon>Cyanobacteriota</taxon>
        <taxon>Cyanophyceae</taxon>
        <taxon>Nostocales</taxon>
        <taxon>Aphanizomenonaceae</taxon>
        <taxon>Dolichospermum</taxon>
    </lineage>
</organism>
<dbReference type="AlphaFoldDB" id="A0A480ADS3"/>
<gene>
    <name evidence="1" type="ORF">NIES80_27980</name>
</gene>
<accession>A0A480ADS3</accession>
<evidence type="ECO:0000313" key="2">
    <source>
        <dbReference type="Proteomes" id="UP000299367"/>
    </source>
</evidence>
<sequence>MAVCSDNYKEIIKSAINYRGNHSEFGHKDHNTMKVIARKFSGWHIHESSSIFRHCVS</sequence>
<dbReference type="EMBL" id="BJCF01000032">
    <property type="protein sequence ID" value="GCL43087.1"/>
    <property type="molecule type" value="Genomic_DNA"/>
</dbReference>